<feature type="chain" id="PRO_5016795098" evidence="1">
    <location>
        <begin position="25"/>
        <end position="49"/>
    </location>
</feature>
<proteinExistence type="predicted"/>
<dbReference type="Proteomes" id="UP000252519">
    <property type="component" value="Unassembled WGS sequence"/>
</dbReference>
<evidence type="ECO:0000313" key="3">
    <source>
        <dbReference type="Proteomes" id="UP000252519"/>
    </source>
</evidence>
<reference evidence="2 3" key="1">
    <citation type="submission" date="2014-10" db="EMBL/GenBank/DDBJ databases">
        <title>Draft genome of the hookworm Ancylostoma caninum.</title>
        <authorList>
            <person name="Mitreva M."/>
        </authorList>
    </citation>
    <scope>NUCLEOTIDE SEQUENCE [LARGE SCALE GENOMIC DNA]</scope>
    <source>
        <strain evidence="2 3">Baltimore</strain>
    </source>
</reference>
<evidence type="ECO:0000313" key="2">
    <source>
        <dbReference type="EMBL" id="RCN53226.1"/>
    </source>
</evidence>
<name>A0A368H9K2_ANCCA</name>
<evidence type="ECO:0000256" key="1">
    <source>
        <dbReference type="SAM" id="SignalP"/>
    </source>
</evidence>
<dbReference type="AlphaFoldDB" id="A0A368H9K2"/>
<keyword evidence="3" id="KW-1185">Reference proteome</keyword>
<gene>
    <name evidence="2" type="ORF">ANCCAN_00785</name>
</gene>
<keyword evidence="1" id="KW-0732">Signal</keyword>
<feature type="signal peptide" evidence="1">
    <location>
        <begin position="1"/>
        <end position="24"/>
    </location>
</feature>
<dbReference type="EMBL" id="JOJR01000003">
    <property type="protein sequence ID" value="RCN53226.1"/>
    <property type="molecule type" value="Genomic_DNA"/>
</dbReference>
<accession>A0A368H9K2</accession>
<protein>
    <submittedName>
        <fullName evidence="2">Uncharacterized protein</fullName>
    </submittedName>
</protein>
<comment type="caution">
    <text evidence="2">The sequence shown here is derived from an EMBL/GenBank/DDBJ whole genome shotgun (WGS) entry which is preliminary data.</text>
</comment>
<organism evidence="2 3">
    <name type="scientific">Ancylostoma caninum</name>
    <name type="common">Dog hookworm</name>
    <dbReference type="NCBI Taxonomy" id="29170"/>
    <lineage>
        <taxon>Eukaryota</taxon>
        <taxon>Metazoa</taxon>
        <taxon>Ecdysozoa</taxon>
        <taxon>Nematoda</taxon>
        <taxon>Chromadorea</taxon>
        <taxon>Rhabditida</taxon>
        <taxon>Rhabditina</taxon>
        <taxon>Rhabditomorpha</taxon>
        <taxon>Strongyloidea</taxon>
        <taxon>Ancylostomatidae</taxon>
        <taxon>Ancylostomatinae</taxon>
        <taxon>Ancylostoma</taxon>
    </lineage>
</organism>
<sequence>MILELLQLIAVLLTIVTFLPLCGGKKKASSSPSVWFWCCSCTWSSSTGC</sequence>